<evidence type="ECO:0008006" key="4">
    <source>
        <dbReference type="Google" id="ProtNLM"/>
    </source>
</evidence>
<feature type="signal peptide" evidence="1">
    <location>
        <begin position="1"/>
        <end position="20"/>
    </location>
</feature>
<keyword evidence="3" id="KW-1185">Reference proteome</keyword>
<proteinExistence type="predicted"/>
<dbReference type="RefSeq" id="WP_123796344.1">
    <property type="nucleotide sequence ID" value="NZ_CP031699.1"/>
</dbReference>
<accession>A0A5P3MRG7</accession>
<evidence type="ECO:0000313" key="2">
    <source>
        <dbReference type="EMBL" id="QEY24128.1"/>
    </source>
</evidence>
<dbReference type="PROSITE" id="PS51257">
    <property type="entry name" value="PROKAR_LIPOPROTEIN"/>
    <property type="match status" value="1"/>
</dbReference>
<name>A0A5P3MRG7_NEIAN</name>
<gene>
    <name evidence="2" type="ORF">D0T90_06185</name>
</gene>
<evidence type="ECO:0000313" key="3">
    <source>
        <dbReference type="Proteomes" id="UP000325536"/>
    </source>
</evidence>
<dbReference type="AlphaFoldDB" id="A0A5P3MRG7"/>
<evidence type="ECO:0000256" key="1">
    <source>
        <dbReference type="SAM" id="SignalP"/>
    </source>
</evidence>
<protein>
    <recommendedName>
        <fullName evidence="4">Lipoprotein</fullName>
    </recommendedName>
</protein>
<feature type="chain" id="PRO_5030817899" description="Lipoprotein" evidence="1">
    <location>
        <begin position="21"/>
        <end position="131"/>
    </location>
</feature>
<dbReference type="KEGG" id="naq:D0T90_06185"/>
<reference evidence="2 3" key="1">
    <citation type="submission" date="2018-08" db="EMBL/GenBank/DDBJ databases">
        <title>Neisseria animalis ATCC 49930 complete genome.</title>
        <authorList>
            <person name="Veseli I.A."/>
            <person name="Mascarenhas dos Santos A.C."/>
            <person name="Buttler R."/>
            <person name="Pombert J.-F."/>
        </authorList>
    </citation>
    <scope>NUCLEOTIDE SEQUENCE [LARGE SCALE GENOMIC DNA]</scope>
    <source>
        <strain evidence="2 3">ATCC 49930</strain>
    </source>
</reference>
<organism evidence="2 3">
    <name type="scientific">Neisseria animalis</name>
    <dbReference type="NCBI Taxonomy" id="492"/>
    <lineage>
        <taxon>Bacteria</taxon>
        <taxon>Pseudomonadati</taxon>
        <taxon>Pseudomonadota</taxon>
        <taxon>Betaproteobacteria</taxon>
        <taxon>Neisseriales</taxon>
        <taxon>Neisseriaceae</taxon>
        <taxon>Neisseria</taxon>
    </lineage>
</organism>
<dbReference type="Proteomes" id="UP000325536">
    <property type="component" value="Chromosome"/>
</dbReference>
<sequence length="131" mass="15418">MNTLRLLLLSAAAATLAACAITPEQQARRAAAQKHYEQSLQIALAGQCDPETANLMRQQFALAEQSSAEATEAQQSFRLKYIDKINDPMFQACYKMAWQNHIAQQRLQEMRRYYDWEDFYYPFRRRPYGWW</sequence>
<dbReference type="OrthoDB" id="8606465at2"/>
<dbReference type="EMBL" id="CP031699">
    <property type="protein sequence ID" value="QEY24128.1"/>
    <property type="molecule type" value="Genomic_DNA"/>
</dbReference>
<keyword evidence="1" id="KW-0732">Signal</keyword>